<organism evidence="1 2">
    <name type="scientific">Neisseria subflava NJ9703</name>
    <dbReference type="NCBI Taxonomy" id="546268"/>
    <lineage>
        <taxon>Bacteria</taxon>
        <taxon>Pseudomonadati</taxon>
        <taxon>Pseudomonadota</taxon>
        <taxon>Betaproteobacteria</taxon>
        <taxon>Neisseriales</taxon>
        <taxon>Neisseriaceae</taxon>
        <taxon>Neisseria</taxon>
    </lineage>
</organism>
<proteinExistence type="predicted"/>
<name>A0A9W5IPM6_NEISU</name>
<comment type="caution">
    <text evidence="1">The sequence shown here is derived from an EMBL/GenBank/DDBJ whole genome shotgun (WGS) entry which is preliminary data.</text>
</comment>
<reference evidence="1 2" key="1">
    <citation type="submission" date="2010-01" db="EMBL/GenBank/DDBJ databases">
        <authorList>
            <person name="Weinstock G."/>
            <person name="Sodergren E."/>
            <person name="Clifton S."/>
            <person name="Fulton L."/>
            <person name="Fulton B."/>
            <person name="Courtney L."/>
            <person name="Fronick C."/>
            <person name="Harrison M."/>
            <person name="Strong C."/>
            <person name="Farmer C."/>
            <person name="Delahaunty K."/>
            <person name="Markovic C."/>
            <person name="Hall O."/>
            <person name="Minx P."/>
            <person name="Tomlinson C."/>
            <person name="Mitreva M."/>
            <person name="Nelson J."/>
            <person name="Hou S."/>
            <person name="Wollam A."/>
            <person name="Pepin K.H."/>
            <person name="Johnson M."/>
            <person name="Bhonagiri V."/>
            <person name="Nash W.E."/>
            <person name="Warren W."/>
            <person name="Chinwalla A."/>
            <person name="Mardis E.R."/>
            <person name="Wilson R.K."/>
        </authorList>
    </citation>
    <scope>NUCLEOTIDE SEQUENCE [LARGE SCALE GENOMIC DNA]</scope>
    <source>
        <strain evidence="1 2">NJ9703</strain>
    </source>
</reference>
<evidence type="ECO:0000313" key="1">
    <source>
        <dbReference type="EMBL" id="EFC51406.1"/>
    </source>
</evidence>
<evidence type="ECO:0000313" key="2">
    <source>
        <dbReference type="Proteomes" id="UP000004621"/>
    </source>
</evidence>
<protein>
    <submittedName>
        <fullName evidence="1">Uncharacterized protein</fullName>
    </submittedName>
</protein>
<gene>
    <name evidence="1" type="ORF">NEISUBOT_05133</name>
</gene>
<accession>A0A9W5IPM6</accession>
<dbReference type="RefSeq" id="WP_004520679.1">
    <property type="nucleotide sequence ID" value="NZ_ACEO02000011.1"/>
</dbReference>
<sequence length="79" mass="8684">MTEYIFKISADDVGVDLEAPDINQVHGDSVTEKIAYLSAALVSVFINDISKHIKENPSGFIVTAQTMINNQEFLKGKVN</sequence>
<dbReference type="Proteomes" id="UP000004621">
    <property type="component" value="Unassembled WGS sequence"/>
</dbReference>
<dbReference type="EMBL" id="ACEO02000011">
    <property type="protein sequence ID" value="EFC51406.1"/>
    <property type="molecule type" value="Genomic_DNA"/>
</dbReference>
<dbReference type="AlphaFoldDB" id="A0A9W5IPM6"/>